<accession>A0A9J7LWW1</accession>
<keyword evidence="2" id="KW-1185">Reference proteome</keyword>
<organism evidence="2 3">
    <name type="scientific">Branchiostoma floridae</name>
    <name type="common">Florida lancelet</name>
    <name type="synonym">Amphioxus</name>
    <dbReference type="NCBI Taxonomy" id="7739"/>
    <lineage>
        <taxon>Eukaryota</taxon>
        <taxon>Metazoa</taxon>
        <taxon>Chordata</taxon>
        <taxon>Cephalochordata</taxon>
        <taxon>Leptocardii</taxon>
        <taxon>Amphioxiformes</taxon>
        <taxon>Branchiostomatidae</taxon>
        <taxon>Branchiostoma</taxon>
    </lineage>
</organism>
<dbReference type="GO" id="GO:0000387">
    <property type="term" value="P:spliceosomal snRNP assembly"/>
    <property type="evidence" value="ECO:0000318"/>
    <property type="project" value="GO_Central"/>
</dbReference>
<feature type="region of interest" description="Disordered" evidence="1">
    <location>
        <begin position="111"/>
        <end position="179"/>
    </location>
</feature>
<dbReference type="OMA" id="FREFMAV"/>
<reference evidence="2" key="1">
    <citation type="journal article" date="2020" name="Nat. Ecol. Evol.">
        <title>Deeply conserved synteny resolves early events in vertebrate evolution.</title>
        <authorList>
            <person name="Simakov O."/>
            <person name="Marletaz F."/>
            <person name="Yue J.X."/>
            <person name="O'Connell B."/>
            <person name="Jenkins J."/>
            <person name="Brandt A."/>
            <person name="Calef R."/>
            <person name="Tung C.H."/>
            <person name="Huang T.K."/>
            <person name="Schmutz J."/>
            <person name="Satoh N."/>
            <person name="Yu J.K."/>
            <person name="Putnam N.H."/>
            <person name="Green R.E."/>
            <person name="Rokhsar D.S."/>
        </authorList>
    </citation>
    <scope>NUCLEOTIDE SEQUENCE [LARGE SCALE GENOMIC DNA]</scope>
    <source>
        <strain evidence="2">S238N-H82</strain>
    </source>
</reference>
<reference evidence="3" key="2">
    <citation type="submission" date="2025-08" db="UniProtKB">
        <authorList>
            <consortium name="RefSeq"/>
        </authorList>
    </citation>
    <scope>IDENTIFICATION</scope>
    <source>
        <strain evidence="3">S238N-H82</strain>
        <tissue evidence="3">Testes</tissue>
    </source>
</reference>
<dbReference type="AlphaFoldDB" id="A0A9J7LWW1"/>
<feature type="compositionally biased region" description="Basic residues" evidence="1">
    <location>
        <begin position="131"/>
        <end position="152"/>
    </location>
</feature>
<feature type="region of interest" description="Disordered" evidence="1">
    <location>
        <begin position="187"/>
        <end position="206"/>
    </location>
</feature>
<evidence type="ECO:0000256" key="1">
    <source>
        <dbReference type="SAM" id="MobiDB-lite"/>
    </source>
</evidence>
<feature type="region of interest" description="Disordered" evidence="1">
    <location>
        <begin position="1"/>
        <end position="50"/>
    </location>
</feature>
<dbReference type="KEGG" id="bfo:118425034"/>
<dbReference type="OrthoDB" id="5989213at2759"/>
<name>A0A9J7LWW1_BRAFL</name>
<proteinExistence type="predicted"/>
<protein>
    <submittedName>
        <fullName evidence="3">Gem-associated protein 8-like</fullName>
    </submittedName>
</protein>
<dbReference type="GeneID" id="118425034"/>
<feature type="compositionally biased region" description="Basic and acidic residues" evidence="1">
    <location>
        <begin position="187"/>
        <end position="200"/>
    </location>
</feature>
<feature type="compositionally biased region" description="Acidic residues" evidence="1">
    <location>
        <begin position="10"/>
        <end position="28"/>
    </location>
</feature>
<dbReference type="Pfam" id="PF15348">
    <property type="entry name" value="GEMIN8"/>
    <property type="match status" value="1"/>
</dbReference>
<gene>
    <name evidence="3" type="primary">LOC118425034</name>
</gene>
<dbReference type="GO" id="GO:0032797">
    <property type="term" value="C:SMN complex"/>
    <property type="evidence" value="ECO:0000318"/>
    <property type="project" value="GO_Central"/>
</dbReference>
<sequence length="281" mass="32829">MAELNLPGEETADNSEEEDSAEEVENLSEEPSTVDDSVSEDNGGPTMQGSWEEHWHYNPRYDKYWQHWHSMMGWYQQHRKAPAQVQAVWQHVMQNGYAPMEPCEARTNHYRRRRHSWDRRSASKDSLSSNAKRRKRTKRKKHKKKRNRKNVAKHSDTDTMDTTSDTGNSEVPEISPEFREFMAVTARHREERRRQREEAARQAAMEEDYIEADKLGLPKFGRTTTEAPAQQPGQQRKAEMKRLYGIRAPVIHGLETAIQMAFDACCDLKQPKLWPTIPLKL</sequence>
<dbReference type="Proteomes" id="UP000001554">
    <property type="component" value="Chromosome 1"/>
</dbReference>
<dbReference type="PANTHER" id="PTHR16238:SF7">
    <property type="entry name" value="GEM-ASSOCIATED PROTEIN 8"/>
    <property type="match status" value="1"/>
</dbReference>
<evidence type="ECO:0000313" key="2">
    <source>
        <dbReference type="Proteomes" id="UP000001554"/>
    </source>
</evidence>
<dbReference type="PANTHER" id="PTHR16238">
    <property type="entry name" value="GEM-ASSOCIATED PROTEIN 8"/>
    <property type="match status" value="1"/>
</dbReference>
<dbReference type="InterPro" id="IPR034754">
    <property type="entry name" value="GEMIN8"/>
</dbReference>
<dbReference type="RefSeq" id="XP_035689745.1">
    <property type="nucleotide sequence ID" value="XM_035833852.1"/>
</dbReference>
<evidence type="ECO:0000313" key="3">
    <source>
        <dbReference type="RefSeq" id="XP_035689745.1"/>
    </source>
</evidence>